<keyword evidence="3" id="KW-1185">Reference proteome</keyword>
<sequence>MRFGFFSFEFMLSPISSGRRYVFPSFALAILAAESFFLFANILEFFEFASPYVPTFIRFFAVHAFM</sequence>
<dbReference type="Proteomes" id="UP000202420">
    <property type="component" value="Segment"/>
</dbReference>
<proteinExistence type="predicted"/>
<dbReference type="KEGG" id="vg:5470737"/>
<keyword evidence="1" id="KW-0812">Transmembrane</keyword>
<organism evidence="2 3">
    <name type="scientific">Chlorovirus heliozoae</name>
    <dbReference type="NCBI Taxonomy" id="322019"/>
    <lineage>
        <taxon>Viruses</taxon>
        <taxon>Varidnaviria</taxon>
        <taxon>Bamfordvirae</taxon>
        <taxon>Nucleocytoviricota</taxon>
        <taxon>Megaviricetes</taxon>
        <taxon>Algavirales</taxon>
        <taxon>Phycodnaviridae</taxon>
        <taxon>Chlorovirus</taxon>
    </lineage>
</organism>
<dbReference type="GeneID" id="5470737"/>
<accession>A7K966</accession>
<name>A7K966_9PHYC</name>
<dbReference type="RefSeq" id="YP_001426937.1">
    <property type="nucleotide sequence ID" value="NC_008724.1"/>
</dbReference>
<dbReference type="EMBL" id="EF101928">
    <property type="protein sequence ID" value="ABT16590.1"/>
    <property type="molecule type" value="Genomic_DNA"/>
</dbReference>
<evidence type="ECO:0000256" key="1">
    <source>
        <dbReference type="SAM" id="Phobius"/>
    </source>
</evidence>
<protein>
    <submittedName>
        <fullName evidence="2">Uncharacterized protein z456L</fullName>
    </submittedName>
</protein>
<evidence type="ECO:0000313" key="2">
    <source>
        <dbReference type="EMBL" id="ABT16590.1"/>
    </source>
</evidence>
<reference evidence="2 3" key="1">
    <citation type="submission" date="2006-09" db="EMBL/GenBank/DDBJ databases">
        <title>Sequence and annotation of the 288-kb ATCV-1 virus that infects an endosymbiotic Chlorella strain of the heliozoon Acanthocystis turfacea.</title>
        <authorList>
            <person name="Fitzgerald L.A."/>
            <person name="Graves M.V."/>
            <person name="Li X."/>
            <person name="Pfitzner A.J.P."/>
            <person name="Hartigan J."/>
            <person name="Van Etten J.L."/>
        </authorList>
    </citation>
    <scope>NUCLEOTIDE SEQUENCE [LARGE SCALE GENOMIC DNA]</scope>
    <source>
        <strain evidence="2 3">ATCV-1</strain>
    </source>
</reference>
<keyword evidence="1" id="KW-0472">Membrane</keyword>
<feature type="transmembrane region" description="Helical" evidence="1">
    <location>
        <begin position="21"/>
        <end position="43"/>
    </location>
</feature>
<gene>
    <name evidence="2" type="primary">z456L</name>
    <name evidence="2" type="ORF">ATCV1_z456L</name>
</gene>
<keyword evidence="1" id="KW-1133">Transmembrane helix</keyword>
<evidence type="ECO:0000313" key="3">
    <source>
        <dbReference type="Proteomes" id="UP000202420"/>
    </source>
</evidence>